<dbReference type="EMBL" id="QTTT01000001">
    <property type="protein sequence ID" value="REE99363.1"/>
    <property type="molecule type" value="Genomic_DNA"/>
</dbReference>
<reference evidence="3 4" key="1">
    <citation type="submission" date="2018-08" db="EMBL/GenBank/DDBJ databases">
        <title>Sequencing the genomes of 1000 actinobacteria strains.</title>
        <authorList>
            <person name="Klenk H.-P."/>
        </authorList>
    </citation>
    <scope>NUCLEOTIDE SEQUENCE [LARGE SCALE GENOMIC DNA]</scope>
    <source>
        <strain evidence="3 4">DSM 43927</strain>
    </source>
</reference>
<organism evidence="3 4">
    <name type="scientific">Thermomonospora umbrina</name>
    <dbReference type="NCBI Taxonomy" id="111806"/>
    <lineage>
        <taxon>Bacteria</taxon>
        <taxon>Bacillati</taxon>
        <taxon>Actinomycetota</taxon>
        <taxon>Actinomycetes</taxon>
        <taxon>Streptosporangiales</taxon>
        <taxon>Thermomonosporaceae</taxon>
        <taxon>Thermomonospora</taxon>
    </lineage>
</organism>
<keyword evidence="4" id="KW-1185">Reference proteome</keyword>
<accession>A0A3D9SZ86</accession>
<proteinExistence type="predicted"/>
<evidence type="ECO:0000313" key="4">
    <source>
        <dbReference type="Proteomes" id="UP000256661"/>
    </source>
</evidence>
<feature type="domain" description="PELOTA RNA-binding" evidence="2">
    <location>
        <begin position="287"/>
        <end position="368"/>
    </location>
</feature>
<evidence type="ECO:0000259" key="2">
    <source>
        <dbReference type="Pfam" id="PF15608"/>
    </source>
</evidence>
<feature type="domain" description="Cysteine protease StiP N-terminal" evidence="1">
    <location>
        <begin position="11"/>
        <end position="260"/>
    </location>
</feature>
<dbReference type="InterPro" id="IPR048336">
    <property type="entry name" value="StiP-like"/>
</dbReference>
<dbReference type="AlphaFoldDB" id="A0A3D9SZ86"/>
<dbReference type="InterPro" id="IPR028157">
    <property type="entry name" value="PELOTA_dom"/>
</dbReference>
<dbReference type="PIRSF" id="PIRSF020979">
    <property type="entry name" value="UCP020979"/>
    <property type="match status" value="1"/>
</dbReference>
<protein>
    <submittedName>
        <fullName evidence="3">RNA binding Pelota-like protein</fullName>
    </submittedName>
</protein>
<sequence length="377" mass="41323">MTEPLYGPEFGSYPAEDVTWLLKDLSHVRLEAPTEEREEAIQAGRAHYAESLPVEYQPGPQYQRLFHEALDATAARLAYAVGLITEMILAERGREAVLVSLARAGTPVGVLVRRWARMAYGLDLPHYAVSIVRGRGIDRVALRYLARHHDPASIMFVDGWTGKGAISRELSAALDAHARDTGDRFSDELAVLADPGRCARVFGTRDDFLIPSACLNSTVSGLVSRTVLNDELIGPEDFHGAKFYAELASSDVSGLFLDTVCARFGEVAERVARDLPSPHDPERAPDWSGWAAVRRIGEEHGVDDLNLIKPGVGETTRVLLRRVPWKVLVRADAEPDLAHIRLLAGERGVPVIEVAPDAFPYACAGLIHPRFRKGGAQ</sequence>
<dbReference type="RefSeq" id="WP_170177756.1">
    <property type="nucleotide sequence ID" value="NZ_QTTT01000001.1"/>
</dbReference>
<dbReference type="Proteomes" id="UP000256661">
    <property type="component" value="Unassembled WGS sequence"/>
</dbReference>
<dbReference type="Pfam" id="PF15608">
    <property type="entry name" value="PELOTA_1"/>
    <property type="match status" value="1"/>
</dbReference>
<evidence type="ECO:0000313" key="3">
    <source>
        <dbReference type="EMBL" id="REE99363.1"/>
    </source>
</evidence>
<dbReference type="InterPro" id="IPR011215">
    <property type="entry name" value="StiP_N"/>
</dbReference>
<evidence type="ECO:0000259" key="1">
    <source>
        <dbReference type="Pfam" id="PF11202"/>
    </source>
</evidence>
<gene>
    <name evidence="3" type="ORF">DFJ69_4873</name>
</gene>
<comment type="caution">
    <text evidence="3">The sequence shown here is derived from an EMBL/GenBank/DDBJ whole genome shotgun (WGS) entry which is preliminary data.</text>
</comment>
<dbReference type="Pfam" id="PF11202">
    <property type="entry name" value="StiP"/>
    <property type="match status" value="1"/>
</dbReference>
<name>A0A3D9SZ86_9ACTN</name>